<dbReference type="Gene3D" id="3.20.20.70">
    <property type="entry name" value="Aldolase class I"/>
    <property type="match status" value="1"/>
</dbReference>
<keyword evidence="2" id="KW-0808">Transferase</keyword>
<dbReference type="OrthoDB" id="9805277at2"/>
<evidence type="ECO:0000313" key="5">
    <source>
        <dbReference type="EMBL" id="AWI85652.1"/>
    </source>
</evidence>
<sequence>MAKAPRKVIVTCAVTGGIHTPSMSPHLPVTPDQIAEQAIEAAEAGASILHLHARTPEDGRPTQDPEAFLRFLPRIKQATGAVLNLTTGGSPTMTVEERLQPAALLAPEVASLNMGSMNFALFPMLDRYDTFKHDWEPAYLEKTRDVVFRNTFKDIEYILETCSGNGTRFEFECYDTSHLYTLAHFRDRNLVQGPLFIQTVFGILGGIGTHPDDVSHMKRTADRLFGDDYVWSVLGAGRHQLPITTMAAAMGGNVRVGLEDSLWDGPGHLAQSNAAQVRRIRKVLDGLGLDVATPDEARAMLSLKGGDQVNF</sequence>
<evidence type="ECO:0000313" key="6">
    <source>
        <dbReference type="Proteomes" id="UP000244915"/>
    </source>
</evidence>
<evidence type="ECO:0000256" key="1">
    <source>
        <dbReference type="ARBA" id="ARBA00001947"/>
    </source>
</evidence>
<dbReference type="InterPro" id="IPR013785">
    <property type="entry name" value="Aldolase_TIM"/>
</dbReference>
<reference evidence="5 6" key="1">
    <citation type="submission" date="2017-06" db="EMBL/GenBank/DDBJ databases">
        <title>Yangia sp. YSBP01 complete genome sequence.</title>
        <authorList>
            <person name="Woo J.-H."/>
            <person name="Kim H.-S."/>
        </authorList>
    </citation>
    <scope>NUCLEOTIDE SEQUENCE [LARGE SCALE GENOMIC DNA]</scope>
    <source>
        <strain evidence="5 6">YSBP01</strain>
    </source>
</reference>
<organism evidence="5 6">
    <name type="scientific">Alloyangia pacifica</name>
    <dbReference type="NCBI Taxonomy" id="311180"/>
    <lineage>
        <taxon>Bacteria</taxon>
        <taxon>Pseudomonadati</taxon>
        <taxon>Pseudomonadota</taxon>
        <taxon>Alphaproteobacteria</taxon>
        <taxon>Rhodobacterales</taxon>
        <taxon>Roseobacteraceae</taxon>
        <taxon>Alloyangia</taxon>
    </lineage>
</organism>
<dbReference type="PANTHER" id="PTHR37418">
    <property type="entry name" value="3-KETO-5-AMINOHEXANOATE CLEAVAGE ENZYME-RELATED"/>
    <property type="match status" value="1"/>
</dbReference>
<dbReference type="KEGG" id="ypac:CEW88_18270"/>
<dbReference type="GO" id="GO:0046872">
    <property type="term" value="F:metal ion binding"/>
    <property type="evidence" value="ECO:0007669"/>
    <property type="project" value="UniProtKB-KW"/>
</dbReference>
<dbReference type="InterPro" id="IPR008567">
    <property type="entry name" value="BKACE"/>
</dbReference>
<keyword evidence="4" id="KW-0862">Zinc</keyword>
<dbReference type="Proteomes" id="UP000244915">
    <property type="component" value="Chromosome 2"/>
</dbReference>
<dbReference type="PANTHER" id="PTHR37418:SF2">
    <property type="entry name" value="3-KETO-5-AMINOHEXANOATE CLEAVAGE ENZYME"/>
    <property type="match status" value="1"/>
</dbReference>
<dbReference type="GO" id="GO:0043720">
    <property type="term" value="F:3-keto-5-aminohexanoate cleavage activity"/>
    <property type="evidence" value="ECO:0007669"/>
    <property type="project" value="InterPro"/>
</dbReference>
<keyword evidence="3" id="KW-0479">Metal-binding</keyword>
<name>A0A2U8HIQ5_9RHOB</name>
<protein>
    <submittedName>
        <fullName evidence="5">3-keto-5-aminohexanoate cleavage protein</fullName>
    </submittedName>
</protein>
<evidence type="ECO:0000256" key="2">
    <source>
        <dbReference type="ARBA" id="ARBA00022679"/>
    </source>
</evidence>
<dbReference type="AlphaFoldDB" id="A0A2U8HIQ5"/>
<dbReference type="Pfam" id="PF05853">
    <property type="entry name" value="BKACE"/>
    <property type="match status" value="1"/>
</dbReference>
<accession>A0A2U8HIQ5</accession>
<dbReference type="RefSeq" id="WP_108969529.1">
    <property type="nucleotide sequence ID" value="NZ_CP022190.1"/>
</dbReference>
<comment type="cofactor">
    <cofactor evidence="1">
        <name>Zn(2+)</name>
        <dbReference type="ChEBI" id="CHEBI:29105"/>
    </cofactor>
</comment>
<evidence type="ECO:0000256" key="4">
    <source>
        <dbReference type="ARBA" id="ARBA00022833"/>
    </source>
</evidence>
<proteinExistence type="predicted"/>
<dbReference type="EMBL" id="CP022190">
    <property type="protein sequence ID" value="AWI85652.1"/>
    <property type="molecule type" value="Genomic_DNA"/>
</dbReference>
<evidence type="ECO:0000256" key="3">
    <source>
        <dbReference type="ARBA" id="ARBA00022723"/>
    </source>
</evidence>
<gene>
    <name evidence="5" type="ORF">CEW88_18270</name>
</gene>